<evidence type="ECO:0000313" key="2">
    <source>
        <dbReference type="Proteomes" id="UP000093898"/>
    </source>
</evidence>
<name>A0A1A3GLI7_MYCMU</name>
<evidence type="ECO:0000313" key="1">
    <source>
        <dbReference type="EMBL" id="OBJ36183.1"/>
    </source>
</evidence>
<dbReference type="AlphaFoldDB" id="A0A1A3GLI7"/>
<proteinExistence type="predicted"/>
<dbReference type="Gene3D" id="3.40.50.2000">
    <property type="entry name" value="Glycogen Phosphorylase B"/>
    <property type="match status" value="1"/>
</dbReference>
<accession>A0A1A3GLI7</accession>
<dbReference type="SUPFAM" id="SSF53756">
    <property type="entry name" value="UDP-Glycosyltransferase/glycogen phosphorylase"/>
    <property type="match status" value="1"/>
</dbReference>
<evidence type="ECO:0008006" key="3">
    <source>
        <dbReference type="Google" id="ProtNLM"/>
    </source>
</evidence>
<protein>
    <recommendedName>
        <fullName evidence="3">Glycosyltransferase</fullName>
    </recommendedName>
</protein>
<comment type="caution">
    <text evidence="1">The sequence shown here is derived from an EMBL/GenBank/DDBJ whole genome shotgun (WGS) entry which is preliminary data.</text>
</comment>
<dbReference type="Proteomes" id="UP000093898">
    <property type="component" value="Unassembled WGS sequence"/>
</dbReference>
<organism evidence="1 2">
    <name type="scientific">Mycolicibacterium mucogenicum</name>
    <name type="common">Mycobacterium mucogenicum</name>
    <dbReference type="NCBI Taxonomy" id="56689"/>
    <lineage>
        <taxon>Bacteria</taxon>
        <taxon>Bacillati</taxon>
        <taxon>Actinomycetota</taxon>
        <taxon>Actinomycetes</taxon>
        <taxon>Mycobacteriales</taxon>
        <taxon>Mycobacteriaceae</taxon>
        <taxon>Mycolicibacterium</taxon>
    </lineage>
</organism>
<sequence length="310" mass="34101">MMEHFVGQLTESLESTGASCVRLRSRQGEVGADKRAKAIALAAHVRNVRHHVHDDGPNIVAWPLTGWCEVPLWRHRTHKTLIAMHDPQPVARQDGLSPSAAMHSARLAGARWPHLVTMSPEAYSVTTQYFSPDKVHMAPHPMRAPVIGERTAGRSVLVLGQYKPVRDLDAMAAIAPMLSSAGWSLRVAGRNWPSIPGWNVTDRVVTETEFRELLNAATVVLLPYRHYFQSGVAIRALEAGVPVVGRRTGFLTSILGADFPGAVEDWDNPSSWLAAVEDAAEFRTEQLRSATAYSQLGASRWRDLVEQAAE</sequence>
<gene>
    <name evidence="1" type="ORF">A5630_07235</name>
</gene>
<reference evidence="1 2" key="1">
    <citation type="submission" date="2016-06" db="EMBL/GenBank/DDBJ databases">
        <authorList>
            <person name="Kjaerup R.B."/>
            <person name="Dalgaard T.S."/>
            <person name="Juul-Madsen H.R."/>
        </authorList>
    </citation>
    <scope>NUCLEOTIDE SEQUENCE [LARGE SCALE GENOMIC DNA]</scope>
    <source>
        <strain evidence="1 2">1127319.6</strain>
    </source>
</reference>
<dbReference type="EMBL" id="LZLC01000250">
    <property type="protein sequence ID" value="OBJ36183.1"/>
    <property type="molecule type" value="Genomic_DNA"/>
</dbReference>